<evidence type="ECO:0000313" key="8">
    <source>
        <dbReference type="EMBL" id="ARO86886.1"/>
    </source>
</evidence>
<dbReference type="EMBL" id="CP021106">
    <property type="protein sequence ID" value="ARO86886.1"/>
    <property type="molecule type" value="Genomic_DNA"/>
</dbReference>
<keyword evidence="5" id="KW-0812">Transmembrane</keyword>
<feature type="domain" description="Transposase IS4-like" evidence="6">
    <location>
        <begin position="121"/>
        <end position="330"/>
    </location>
</feature>
<dbReference type="NCBIfam" id="NF033592">
    <property type="entry name" value="transpos_IS4_1"/>
    <property type="match status" value="1"/>
</dbReference>
<dbReference type="Proteomes" id="UP000012179">
    <property type="component" value="Chromosome"/>
</dbReference>
<proteinExistence type="inferred from homology"/>
<dbReference type="EMBL" id="CP021106">
    <property type="protein sequence ID" value="ARO89079.1"/>
    <property type="molecule type" value="Genomic_DNA"/>
</dbReference>
<sequence length="382" mass="43896">MAHCNTVFLQLLKIVGRHEFEAIASLHHQGQRLRKTSRWAQFVAMVFAQLSGRQSLRDIETNLQAQRQHSYHLGSAPISRSSLARLNNQQPASCYEALFYRLYERCLKRAPKHGFRFKNPLYALDASLIDLSLKLFPWSHYALGKGAMKLQVGLDLRGNLPAFATLTESRKADSECAKLLALPKGSIVVCDRGYNDYSWYKLLTGQGVFYVTRQRGNATYEVIERCAVPVHSSVISDAVIRFNSYRSCQKELPNVRQVVYQDAQTQREYIFITNHFKLSAQTIAAIYKQRWQVELFFKWIKQNLKIKSFLGTSKNAVMTQIWIAMCVYLLLAFIKFSHQVAISQQQILRLLALNLFAKRDLIRLIKTEPPPGDHQPIQGALW</sequence>
<reference evidence="10" key="3">
    <citation type="submission" date="2017-04" db="EMBL/GenBank/DDBJ databases">
        <authorList>
            <person name="Afonso C.L."/>
            <person name="Miller P.J."/>
            <person name="Scott M.A."/>
            <person name="Spackman E."/>
            <person name="Goraichik I."/>
            <person name="Dimitrov K.M."/>
            <person name="Suarez D.L."/>
            <person name="Swayne D.E."/>
        </authorList>
    </citation>
    <scope>NUCLEOTIDE SEQUENCE</scope>
    <source>
        <strain evidence="10">APG3</strain>
    </source>
</reference>
<reference evidence="10 13" key="2">
    <citation type="journal article" date="2015" name="Int. J. Syst. Evol. Microbiol.">
        <title>Nitrosospira lacus sp. nov., a psychrotolerant, ammonia-oxidizing bacterium from sandy lake sediment.</title>
        <authorList>
            <person name="Urakawa H."/>
            <person name="Garcia J.C."/>
            <person name="Nielsen J.L."/>
            <person name="Le V.Q."/>
            <person name="Kozlowski J.A."/>
            <person name="Stein L.Y."/>
            <person name="Lim C.K."/>
            <person name="Pommerening-Roser A."/>
            <person name="Martens-Habbena W."/>
            <person name="Stahl D.A."/>
            <person name="Klotz M.G."/>
        </authorList>
    </citation>
    <scope>NUCLEOTIDE SEQUENCE [LARGE SCALE GENOMIC DNA]</scope>
    <source>
        <strain evidence="10 13">APG3</strain>
    </source>
</reference>
<dbReference type="EMBL" id="CP021106">
    <property type="protein sequence ID" value="ARO89071.1"/>
    <property type="molecule type" value="Genomic_DNA"/>
</dbReference>
<evidence type="ECO:0000256" key="1">
    <source>
        <dbReference type="ARBA" id="ARBA00010075"/>
    </source>
</evidence>
<feature type="transmembrane region" description="Helical" evidence="5">
    <location>
        <begin position="317"/>
        <end position="336"/>
    </location>
</feature>
<keyword evidence="2" id="KW-0815">Transposition</keyword>
<evidence type="ECO:0000256" key="3">
    <source>
        <dbReference type="ARBA" id="ARBA00023125"/>
    </source>
</evidence>
<evidence type="ECO:0000313" key="11">
    <source>
        <dbReference type="EMBL" id="ARO89071.1"/>
    </source>
</evidence>
<organism evidence="10 13">
    <name type="scientific">Nitrosospira lacus</name>
    <dbReference type="NCBI Taxonomy" id="1288494"/>
    <lineage>
        <taxon>Bacteria</taxon>
        <taxon>Pseudomonadati</taxon>
        <taxon>Pseudomonadota</taxon>
        <taxon>Betaproteobacteria</taxon>
        <taxon>Nitrosomonadales</taxon>
        <taxon>Nitrosomonadaceae</taxon>
        <taxon>Nitrosospira</taxon>
    </lineage>
</organism>
<dbReference type="KEGG" id="nlc:EBAPG3_004775"/>
<comment type="similarity">
    <text evidence="1">Belongs to the transposase 11 family.</text>
</comment>
<dbReference type="PANTHER" id="PTHR33258:SF1">
    <property type="entry name" value="TRANSPOSASE INSL FOR INSERTION SEQUENCE ELEMENT IS186A-RELATED"/>
    <property type="match status" value="1"/>
</dbReference>
<dbReference type="InterPro" id="IPR047952">
    <property type="entry name" value="Transpos_IS4"/>
</dbReference>
<keyword evidence="5" id="KW-1133">Transmembrane helix</keyword>
<dbReference type="OrthoDB" id="9796012at2"/>
<dbReference type="InterPro" id="IPR025399">
    <property type="entry name" value="DUF4372"/>
</dbReference>
<evidence type="ECO:0000259" key="7">
    <source>
        <dbReference type="Pfam" id="PF14294"/>
    </source>
</evidence>
<dbReference type="AlphaFoldDB" id="A0A1W6SQP9"/>
<dbReference type="InterPro" id="IPR012337">
    <property type="entry name" value="RNaseH-like_sf"/>
</dbReference>
<evidence type="ECO:0000313" key="13">
    <source>
        <dbReference type="Proteomes" id="UP000012179"/>
    </source>
</evidence>
<dbReference type="RefSeq" id="WP_004177414.1">
    <property type="nucleotide sequence ID" value="NZ_CP021106.3"/>
</dbReference>
<dbReference type="Gene3D" id="3.90.350.10">
    <property type="entry name" value="Transposase Inhibitor Protein From Tn5, Chain A, domain 1"/>
    <property type="match status" value="1"/>
</dbReference>
<evidence type="ECO:0000313" key="10">
    <source>
        <dbReference type="EMBL" id="ARO88092.1"/>
    </source>
</evidence>
<dbReference type="EMBL" id="CP021106">
    <property type="protein sequence ID" value="ARO88092.1"/>
    <property type="molecule type" value="Genomic_DNA"/>
</dbReference>
<keyword evidence="13" id="KW-1185">Reference proteome</keyword>
<evidence type="ECO:0000259" key="6">
    <source>
        <dbReference type="Pfam" id="PF01609"/>
    </source>
</evidence>
<keyword evidence="5" id="KW-0472">Membrane</keyword>
<evidence type="ECO:0000256" key="2">
    <source>
        <dbReference type="ARBA" id="ARBA00022578"/>
    </source>
</evidence>
<dbReference type="KEGG" id="nlc:EBAPG3_003375"/>
<evidence type="ECO:0000256" key="5">
    <source>
        <dbReference type="SAM" id="Phobius"/>
    </source>
</evidence>
<evidence type="ECO:0000313" key="12">
    <source>
        <dbReference type="EMBL" id="ARO89079.1"/>
    </source>
</evidence>
<dbReference type="InterPro" id="IPR002559">
    <property type="entry name" value="Transposase_11"/>
</dbReference>
<dbReference type="SUPFAM" id="SSF53098">
    <property type="entry name" value="Ribonuclease H-like"/>
    <property type="match status" value="1"/>
</dbReference>
<dbReference type="KEGG" id="nlc:EBAPG3_008105"/>
<evidence type="ECO:0000256" key="4">
    <source>
        <dbReference type="ARBA" id="ARBA00023172"/>
    </source>
</evidence>
<reference evidence="10" key="1">
    <citation type="submission" date="2013-01" db="EMBL/GenBank/DDBJ databases">
        <authorList>
            <person name="Rovira Torres L."/>
        </authorList>
    </citation>
    <scope>NUCLEOTIDE SEQUENCE</scope>
    <source>
        <strain evidence="10">APG3</strain>
    </source>
</reference>
<dbReference type="EMBL" id="CP021106">
    <property type="protein sequence ID" value="ARO87137.1"/>
    <property type="molecule type" value="Genomic_DNA"/>
</dbReference>
<protein>
    <submittedName>
        <fullName evidence="10">IS4 family transposase</fullName>
    </submittedName>
</protein>
<dbReference type="KEGG" id="nlc:EBAPG3_008515"/>
<keyword evidence="3" id="KW-0238">DNA-binding</keyword>
<dbReference type="GO" id="GO:0003677">
    <property type="term" value="F:DNA binding"/>
    <property type="evidence" value="ECO:0007669"/>
    <property type="project" value="UniProtKB-KW"/>
</dbReference>
<gene>
    <name evidence="8" type="ORF">EBAPG3_003375</name>
    <name evidence="9" type="ORF">EBAPG3_004775</name>
    <name evidence="11" type="ORF">EBAPG3_008105</name>
    <name evidence="12" type="ORF">EBAPG3_008515</name>
    <name evidence="10" type="ORF">EBAPG3_010080</name>
</gene>
<dbReference type="Pfam" id="PF01609">
    <property type="entry name" value="DDE_Tnp_1"/>
    <property type="match status" value="1"/>
</dbReference>
<accession>A0A1W6SQP9</accession>
<evidence type="ECO:0000313" key="9">
    <source>
        <dbReference type="EMBL" id="ARO87137.1"/>
    </source>
</evidence>
<dbReference type="GO" id="GO:0004803">
    <property type="term" value="F:transposase activity"/>
    <property type="evidence" value="ECO:0007669"/>
    <property type="project" value="InterPro"/>
</dbReference>
<name>A0A1W6SQP9_9PROT</name>
<dbReference type="eggNOG" id="COG3385">
    <property type="taxonomic scope" value="Bacteria"/>
</dbReference>
<dbReference type="Pfam" id="PF14294">
    <property type="entry name" value="DUF4372"/>
    <property type="match status" value="1"/>
</dbReference>
<keyword evidence="4" id="KW-0233">DNA recombination</keyword>
<dbReference type="GO" id="GO:0006313">
    <property type="term" value="P:DNA transposition"/>
    <property type="evidence" value="ECO:0007669"/>
    <property type="project" value="InterPro"/>
</dbReference>
<dbReference type="KEGG" id="nlc:EBAPG3_010080"/>
<feature type="domain" description="DUF4372" evidence="7">
    <location>
        <begin position="3"/>
        <end position="74"/>
    </location>
</feature>
<dbReference type="PANTHER" id="PTHR33258">
    <property type="entry name" value="TRANSPOSASE INSL FOR INSERTION SEQUENCE ELEMENT IS186A-RELATED"/>
    <property type="match status" value="1"/>
</dbReference>